<organism evidence="3 4">
    <name type="scientific">Candidula unifasciata</name>
    <dbReference type="NCBI Taxonomy" id="100452"/>
    <lineage>
        <taxon>Eukaryota</taxon>
        <taxon>Metazoa</taxon>
        <taxon>Spiralia</taxon>
        <taxon>Lophotrochozoa</taxon>
        <taxon>Mollusca</taxon>
        <taxon>Gastropoda</taxon>
        <taxon>Heterobranchia</taxon>
        <taxon>Euthyneura</taxon>
        <taxon>Panpulmonata</taxon>
        <taxon>Eupulmonata</taxon>
        <taxon>Stylommatophora</taxon>
        <taxon>Helicina</taxon>
        <taxon>Helicoidea</taxon>
        <taxon>Geomitridae</taxon>
        <taxon>Candidula</taxon>
    </lineage>
</organism>
<dbReference type="InterPro" id="IPR009724">
    <property type="entry name" value="TMEM70"/>
</dbReference>
<comment type="caution">
    <text evidence="3">The sequence shown here is derived from an EMBL/GenBank/DDBJ whole genome shotgun (WGS) entry which is preliminary data.</text>
</comment>
<keyword evidence="4" id="KW-1185">Reference proteome</keyword>
<accession>A0A8S3YG71</accession>
<keyword evidence="2" id="KW-0472">Membrane</keyword>
<reference evidence="3" key="1">
    <citation type="submission" date="2021-04" db="EMBL/GenBank/DDBJ databases">
        <authorList>
            <consortium name="Molecular Ecology Group"/>
        </authorList>
    </citation>
    <scope>NUCLEOTIDE SEQUENCE</scope>
</reference>
<dbReference type="AlphaFoldDB" id="A0A8S3YG71"/>
<evidence type="ECO:0000313" key="4">
    <source>
        <dbReference type="Proteomes" id="UP000678393"/>
    </source>
</evidence>
<dbReference type="Pfam" id="PF06979">
    <property type="entry name" value="TMEM70"/>
    <property type="match status" value="1"/>
</dbReference>
<protein>
    <recommendedName>
        <fullName evidence="5">Transmembrane protein 70</fullName>
    </recommendedName>
</protein>
<dbReference type="PANTHER" id="PTHR13281">
    <property type="entry name" value="TRANSMEMBRANE PROTEIN 70, MITOCHONDRIAL"/>
    <property type="match status" value="1"/>
</dbReference>
<dbReference type="GO" id="GO:0031966">
    <property type="term" value="C:mitochondrial membrane"/>
    <property type="evidence" value="ECO:0007669"/>
    <property type="project" value="TreeGrafter"/>
</dbReference>
<evidence type="ECO:0008006" key="5">
    <source>
        <dbReference type="Google" id="ProtNLM"/>
    </source>
</evidence>
<evidence type="ECO:0000256" key="1">
    <source>
        <dbReference type="ARBA" id="ARBA00005280"/>
    </source>
</evidence>
<gene>
    <name evidence="3" type="ORF">CUNI_LOCUS39</name>
</gene>
<dbReference type="GO" id="GO:0033615">
    <property type="term" value="P:mitochondrial proton-transporting ATP synthase complex assembly"/>
    <property type="evidence" value="ECO:0007669"/>
    <property type="project" value="TreeGrafter"/>
</dbReference>
<dbReference type="OrthoDB" id="156886at2759"/>
<dbReference type="EMBL" id="CAJHNH020000001">
    <property type="protein sequence ID" value="CAG5114481.1"/>
    <property type="molecule type" value="Genomic_DNA"/>
</dbReference>
<dbReference type="Proteomes" id="UP000678393">
    <property type="component" value="Unassembled WGS sequence"/>
</dbReference>
<dbReference type="InterPro" id="IPR045325">
    <property type="entry name" value="TMEM70/TMEM186/TMEM223"/>
</dbReference>
<keyword evidence="2" id="KW-1133">Transmembrane helix</keyword>
<name>A0A8S3YG71_9EUPU</name>
<keyword evidence="2" id="KW-0812">Transmembrane</keyword>
<dbReference type="PANTHER" id="PTHR13281:SF0">
    <property type="entry name" value="TRANSMEMBRANE PROTEIN 70, MITOCHONDRIAL"/>
    <property type="match status" value="1"/>
</dbReference>
<evidence type="ECO:0000313" key="3">
    <source>
        <dbReference type="EMBL" id="CAG5114481.1"/>
    </source>
</evidence>
<comment type="similarity">
    <text evidence="1">Belongs to the TMEM70 family.</text>
</comment>
<feature type="transmembrane region" description="Helical" evidence="2">
    <location>
        <begin position="97"/>
        <end position="118"/>
    </location>
</feature>
<feature type="transmembrane region" description="Helical" evidence="2">
    <location>
        <begin position="124"/>
        <end position="150"/>
    </location>
</feature>
<proteinExistence type="inferred from homology"/>
<sequence>MSVSFKLISRGLIGPLFSRRLSGLAGVCSSVDITGVMGTARTTSQPNLHLSCLPQKLLNATERPNNHTIIRLYSSTSEDSSLGHLVYKGRVAKGLRALKIFSLSTSAIGLLAQPYLLITYQNMPLVAALPIFATLNCFVFVNPLLIHFIAKKYVTELYFNPDTKVFTAYLLTFFARRQVITFTAADVAVPDVPNMFAMLTVRGRPLFVHEDDFTSIEVYKHLMGFDRPLKFLGEDAVNPSYQHQDKTNT</sequence>
<evidence type="ECO:0000256" key="2">
    <source>
        <dbReference type="SAM" id="Phobius"/>
    </source>
</evidence>